<dbReference type="CDD" id="cd00371">
    <property type="entry name" value="HMA"/>
    <property type="match status" value="1"/>
</dbReference>
<dbReference type="Proteomes" id="UP000199138">
    <property type="component" value="Unassembled WGS sequence"/>
</dbReference>
<evidence type="ECO:0000313" key="4">
    <source>
        <dbReference type="Proteomes" id="UP000199138"/>
    </source>
</evidence>
<sequence>MKKVILALAVVVGMSFTACNETKKEAKEATTAEVAVNESTDQEMAMATFGVRGNCGMCKKTIETAATGVEGVSKANWDKDKKKIEVSYDDTKTDVASIEKAVAASGYDTENFKGSDTSYENLPACCQYDHSMEMSQE</sequence>
<dbReference type="SUPFAM" id="SSF55008">
    <property type="entry name" value="HMA, heavy metal-associated domain"/>
    <property type="match status" value="1"/>
</dbReference>
<dbReference type="InterPro" id="IPR036163">
    <property type="entry name" value="HMA_dom_sf"/>
</dbReference>
<dbReference type="OrthoDB" id="5513217at2"/>
<feature type="signal peptide" evidence="1">
    <location>
        <begin position="1"/>
        <end position="20"/>
    </location>
</feature>
<proteinExistence type="predicted"/>
<dbReference type="InterPro" id="IPR006121">
    <property type="entry name" value="HMA_dom"/>
</dbReference>
<gene>
    <name evidence="3" type="ORF">SAMN05216480_106163</name>
</gene>
<dbReference type="EMBL" id="FPBK01000006">
    <property type="protein sequence ID" value="SFU54242.1"/>
    <property type="molecule type" value="Genomic_DNA"/>
</dbReference>
<dbReference type="Gene3D" id="3.30.70.100">
    <property type="match status" value="1"/>
</dbReference>
<evidence type="ECO:0000313" key="3">
    <source>
        <dbReference type="EMBL" id="SFU54242.1"/>
    </source>
</evidence>
<dbReference type="RefSeq" id="WP_093025052.1">
    <property type="nucleotide sequence ID" value="NZ_FPBK01000006.1"/>
</dbReference>
<dbReference type="PROSITE" id="PS50846">
    <property type="entry name" value="HMA_2"/>
    <property type="match status" value="1"/>
</dbReference>
<evidence type="ECO:0000256" key="1">
    <source>
        <dbReference type="SAM" id="SignalP"/>
    </source>
</evidence>
<organism evidence="3 4">
    <name type="scientific">Pustulibacterium marinum</name>
    <dbReference type="NCBI Taxonomy" id="1224947"/>
    <lineage>
        <taxon>Bacteria</taxon>
        <taxon>Pseudomonadati</taxon>
        <taxon>Bacteroidota</taxon>
        <taxon>Flavobacteriia</taxon>
        <taxon>Flavobacteriales</taxon>
        <taxon>Flavobacteriaceae</taxon>
        <taxon>Pustulibacterium</taxon>
    </lineage>
</organism>
<name>A0A1I7H0S2_9FLAO</name>
<dbReference type="STRING" id="1224947.SAMN05216480_106163"/>
<feature type="chain" id="PRO_5011723004" evidence="1">
    <location>
        <begin position="21"/>
        <end position="137"/>
    </location>
</feature>
<reference evidence="3 4" key="1">
    <citation type="submission" date="2016-10" db="EMBL/GenBank/DDBJ databases">
        <authorList>
            <person name="de Groot N.N."/>
        </authorList>
    </citation>
    <scope>NUCLEOTIDE SEQUENCE [LARGE SCALE GENOMIC DNA]</scope>
    <source>
        <strain evidence="3 4">CGMCC 1.12333</strain>
    </source>
</reference>
<keyword evidence="4" id="KW-1185">Reference proteome</keyword>
<accession>A0A1I7H0S2</accession>
<dbReference type="Pfam" id="PF00403">
    <property type="entry name" value="HMA"/>
    <property type="match status" value="1"/>
</dbReference>
<feature type="domain" description="HMA" evidence="2">
    <location>
        <begin position="42"/>
        <end position="110"/>
    </location>
</feature>
<dbReference type="PROSITE" id="PS51257">
    <property type="entry name" value="PROKAR_LIPOPROTEIN"/>
    <property type="match status" value="1"/>
</dbReference>
<evidence type="ECO:0000259" key="2">
    <source>
        <dbReference type="PROSITE" id="PS50846"/>
    </source>
</evidence>
<dbReference type="GO" id="GO:0046872">
    <property type="term" value="F:metal ion binding"/>
    <property type="evidence" value="ECO:0007669"/>
    <property type="project" value="InterPro"/>
</dbReference>
<keyword evidence="1" id="KW-0732">Signal</keyword>
<dbReference type="AlphaFoldDB" id="A0A1I7H0S2"/>
<protein>
    <submittedName>
        <fullName evidence="3">Copper chaperone CopZ</fullName>
    </submittedName>
</protein>